<organism evidence="1">
    <name type="scientific">Nothobranchius pienaari</name>
    <dbReference type="NCBI Taxonomy" id="704102"/>
    <lineage>
        <taxon>Eukaryota</taxon>
        <taxon>Metazoa</taxon>
        <taxon>Chordata</taxon>
        <taxon>Craniata</taxon>
        <taxon>Vertebrata</taxon>
        <taxon>Euteleostomi</taxon>
        <taxon>Actinopterygii</taxon>
        <taxon>Neopterygii</taxon>
        <taxon>Teleostei</taxon>
        <taxon>Neoteleostei</taxon>
        <taxon>Acanthomorphata</taxon>
        <taxon>Ovalentaria</taxon>
        <taxon>Atherinomorphae</taxon>
        <taxon>Cyprinodontiformes</taxon>
        <taxon>Nothobranchiidae</taxon>
        <taxon>Nothobranchius</taxon>
    </lineage>
</organism>
<dbReference type="AlphaFoldDB" id="A0A1A8L3I0"/>
<name>A0A1A8L3I0_9TELE</name>
<sequence>SAIPLRVDPVARELAFIINLQIVSPGDIYSLKGMVNVGNWVDDTHVKVHTPPVIAFQDNTAEVRLVLRCL</sequence>
<reference evidence="1" key="2">
    <citation type="submission" date="2016-06" db="EMBL/GenBank/DDBJ databases">
        <title>The genome of a short-lived fish provides insights into sex chromosome evolution and the genetic control of aging.</title>
        <authorList>
            <person name="Reichwald K."/>
            <person name="Felder M."/>
            <person name="Petzold A."/>
            <person name="Koch P."/>
            <person name="Groth M."/>
            <person name="Platzer M."/>
        </authorList>
    </citation>
    <scope>NUCLEOTIDE SEQUENCE</scope>
    <source>
        <tissue evidence="1">Brain</tissue>
    </source>
</reference>
<evidence type="ECO:0000313" key="1">
    <source>
        <dbReference type="EMBL" id="SBR38449.1"/>
    </source>
</evidence>
<feature type="non-terminal residue" evidence="1">
    <location>
        <position position="1"/>
    </location>
</feature>
<accession>A0A1A8L3I0</accession>
<feature type="non-terminal residue" evidence="1">
    <location>
        <position position="70"/>
    </location>
</feature>
<gene>
    <name evidence="1" type="primary">Nfu_g_1_016283</name>
</gene>
<dbReference type="EMBL" id="HAEF01001067">
    <property type="protein sequence ID" value="SBR38449.1"/>
    <property type="molecule type" value="Transcribed_RNA"/>
</dbReference>
<reference evidence="1" key="1">
    <citation type="submission" date="2016-05" db="EMBL/GenBank/DDBJ databases">
        <authorList>
            <person name="Lavstsen T."/>
            <person name="Jespersen J.S."/>
        </authorList>
    </citation>
    <scope>NUCLEOTIDE SEQUENCE</scope>
    <source>
        <tissue evidence="1">Brain</tissue>
    </source>
</reference>
<protein>
    <submittedName>
        <fullName evidence="1">Uncharacterized protein</fullName>
    </submittedName>
</protein>
<proteinExistence type="predicted"/>